<dbReference type="OrthoDB" id="4185171at2759"/>
<sequence length="54" mass="6007">MKSFYTIALLIAATVVYASPVAQPEFKLVRKADATGGREYIYYVVPSAEDEEAY</sequence>
<accession>A0A1J9P6Y2</accession>
<dbReference type="VEuPathDB" id="FungiDB:AJ78_07620"/>
<dbReference type="AlphaFoldDB" id="A0A1J9P6Y2"/>
<dbReference type="Proteomes" id="UP000182235">
    <property type="component" value="Unassembled WGS sequence"/>
</dbReference>
<proteinExistence type="predicted"/>
<protein>
    <submittedName>
        <fullName evidence="2">Uncharacterized protein</fullName>
    </submittedName>
</protein>
<dbReference type="EMBL" id="LGRN01000516">
    <property type="protein sequence ID" value="OJD11650.1"/>
    <property type="molecule type" value="Genomic_DNA"/>
</dbReference>
<keyword evidence="1" id="KW-0732">Signal</keyword>
<gene>
    <name evidence="2" type="ORF">AJ78_07620</name>
</gene>
<organism evidence="2 3">
    <name type="scientific">Emergomyces pasteurianus Ep9510</name>
    <dbReference type="NCBI Taxonomy" id="1447872"/>
    <lineage>
        <taxon>Eukaryota</taxon>
        <taxon>Fungi</taxon>
        <taxon>Dikarya</taxon>
        <taxon>Ascomycota</taxon>
        <taxon>Pezizomycotina</taxon>
        <taxon>Eurotiomycetes</taxon>
        <taxon>Eurotiomycetidae</taxon>
        <taxon>Onygenales</taxon>
        <taxon>Ajellomycetaceae</taxon>
        <taxon>Emergomyces</taxon>
    </lineage>
</organism>
<comment type="caution">
    <text evidence="2">The sequence shown here is derived from an EMBL/GenBank/DDBJ whole genome shotgun (WGS) entry which is preliminary data.</text>
</comment>
<name>A0A1J9P6Y2_9EURO</name>
<keyword evidence="3" id="KW-1185">Reference proteome</keyword>
<evidence type="ECO:0000313" key="2">
    <source>
        <dbReference type="EMBL" id="OJD11650.1"/>
    </source>
</evidence>
<evidence type="ECO:0000313" key="3">
    <source>
        <dbReference type="Proteomes" id="UP000182235"/>
    </source>
</evidence>
<feature type="chain" id="PRO_5012860002" evidence="1">
    <location>
        <begin position="19"/>
        <end position="54"/>
    </location>
</feature>
<feature type="signal peptide" evidence="1">
    <location>
        <begin position="1"/>
        <end position="18"/>
    </location>
</feature>
<reference evidence="2 3" key="1">
    <citation type="submission" date="2015-07" db="EMBL/GenBank/DDBJ databases">
        <title>Emmonsia species relationships and genome sequence.</title>
        <authorList>
            <consortium name="The Broad Institute Genomics Platform"/>
            <person name="Cuomo C.A."/>
            <person name="Munoz J.F."/>
            <person name="Imamovic A."/>
            <person name="Priest M.E."/>
            <person name="Young S."/>
            <person name="Clay O.K."/>
            <person name="McEwen J.G."/>
        </authorList>
    </citation>
    <scope>NUCLEOTIDE SEQUENCE [LARGE SCALE GENOMIC DNA]</scope>
    <source>
        <strain evidence="2 3">UAMH 9510</strain>
    </source>
</reference>
<evidence type="ECO:0000256" key="1">
    <source>
        <dbReference type="SAM" id="SignalP"/>
    </source>
</evidence>